<dbReference type="GO" id="GO:0005886">
    <property type="term" value="C:plasma membrane"/>
    <property type="evidence" value="ECO:0007669"/>
    <property type="project" value="UniProtKB-SubCell"/>
</dbReference>
<keyword evidence="4 6" id="KW-1133">Transmembrane helix</keyword>
<dbReference type="Proteomes" id="UP000219111">
    <property type="component" value="Unassembled WGS sequence"/>
</dbReference>
<proteinExistence type="predicted"/>
<keyword evidence="3 6" id="KW-0812">Transmembrane</keyword>
<dbReference type="AlphaFoldDB" id="A0A285SZN1"/>
<dbReference type="PANTHER" id="PTHR30086">
    <property type="entry name" value="ARGININE EXPORTER PROTEIN ARGO"/>
    <property type="match status" value="1"/>
</dbReference>
<dbReference type="Pfam" id="PF01810">
    <property type="entry name" value="LysE"/>
    <property type="match status" value="1"/>
</dbReference>
<dbReference type="GO" id="GO:0015171">
    <property type="term" value="F:amino acid transmembrane transporter activity"/>
    <property type="evidence" value="ECO:0007669"/>
    <property type="project" value="TreeGrafter"/>
</dbReference>
<feature type="transmembrane region" description="Helical" evidence="6">
    <location>
        <begin position="68"/>
        <end position="89"/>
    </location>
</feature>
<evidence type="ECO:0000256" key="2">
    <source>
        <dbReference type="ARBA" id="ARBA00022475"/>
    </source>
</evidence>
<dbReference type="RefSeq" id="WP_097070586.1">
    <property type="nucleotide sequence ID" value="NZ_OBMT01000009.1"/>
</dbReference>
<evidence type="ECO:0000256" key="1">
    <source>
        <dbReference type="ARBA" id="ARBA00004651"/>
    </source>
</evidence>
<feature type="transmembrane region" description="Helical" evidence="6">
    <location>
        <begin position="116"/>
        <end position="142"/>
    </location>
</feature>
<keyword evidence="8" id="KW-1185">Reference proteome</keyword>
<feature type="transmembrane region" description="Helical" evidence="6">
    <location>
        <begin position="148"/>
        <end position="175"/>
    </location>
</feature>
<reference evidence="8" key="1">
    <citation type="submission" date="2017-08" db="EMBL/GenBank/DDBJ databases">
        <authorList>
            <person name="Varghese N."/>
            <person name="Submissions S."/>
        </authorList>
    </citation>
    <scope>NUCLEOTIDE SEQUENCE [LARGE SCALE GENOMIC DNA]</scope>
    <source>
        <strain evidence="8">JA276</strain>
    </source>
</reference>
<dbReference type="InterPro" id="IPR001123">
    <property type="entry name" value="LeuE-type"/>
</dbReference>
<evidence type="ECO:0000313" key="7">
    <source>
        <dbReference type="EMBL" id="SOC12190.1"/>
    </source>
</evidence>
<sequence>MLGVILFFKGMAIGLAIAAPVGPIGVLCIQRTLARGFWAGLAGGLGTALADLTFATAAAAGFAVFRDLVARIALPLGLIGGAFLIYLAVTGWPRGPAASPRAATAPEVRSLWRTTLVTYGLTITNPPTILLFAAIFAGLGLAEGSAPLATAALVVGVFLGSMGWWAFLSGLVAALHHRLPPAFALWTARVSSLTMAGFGLWAFATALL</sequence>
<keyword evidence="2" id="KW-1003">Cell membrane</keyword>
<accession>A0A285SZN1</accession>
<organism evidence="7 8">
    <name type="scientific">Rhodobacter maris</name>
    <dbReference type="NCBI Taxonomy" id="446682"/>
    <lineage>
        <taxon>Bacteria</taxon>
        <taxon>Pseudomonadati</taxon>
        <taxon>Pseudomonadota</taxon>
        <taxon>Alphaproteobacteria</taxon>
        <taxon>Rhodobacterales</taxon>
        <taxon>Rhodobacter group</taxon>
        <taxon>Rhodobacter</taxon>
    </lineage>
</organism>
<dbReference type="PANTHER" id="PTHR30086:SF20">
    <property type="entry name" value="ARGININE EXPORTER PROTEIN ARGO-RELATED"/>
    <property type="match status" value="1"/>
</dbReference>
<feature type="transmembrane region" description="Helical" evidence="6">
    <location>
        <begin position="36"/>
        <end position="62"/>
    </location>
</feature>
<protein>
    <submittedName>
        <fullName evidence="7">Putative LysE/RhtB family amino acid efflux pump</fullName>
    </submittedName>
</protein>
<comment type="subcellular location">
    <subcellularLocation>
        <location evidence="1">Cell membrane</location>
        <topology evidence="1">Multi-pass membrane protein</topology>
    </subcellularLocation>
</comment>
<feature type="transmembrane region" description="Helical" evidence="6">
    <location>
        <begin position="182"/>
        <end position="204"/>
    </location>
</feature>
<evidence type="ECO:0000256" key="6">
    <source>
        <dbReference type="SAM" id="Phobius"/>
    </source>
</evidence>
<evidence type="ECO:0000256" key="4">
    <source>
        <dbReference type="ARBA" id="ARBA00022989"/>
    </source>
</evidence>
<dbReference type="EMBL" id="OBMT01000009">
    <property type="protein sequence ID" value="SOC12190.1"/>
    <property type="molecule type" value="Genomic_DNA"/>
</dbReference>
<keyword evidence="5 6" id="KW-0472">Membrane</keyword>
<evidence type="ECO:0000256" key="3">
    <source>
        <dbReference type="ARBA" id="ARBA00022692"/>
    </source>
</evidence>
<evidence type="ECO:0000313" key="8">
    <source>
        <dbReference type="Proteomes" id="UP000219111"/>
    </source>
</evidence>
<feature type="transmembrane region" description="Helical" evidence="6">
    <location>
        <begin position="6"/>
        <end position="29"/>
    </location>
</feature>
<name>A0A285SZN1_9RHOB</name>
<gene>
    <name evidence="7" type="ORF">SAMN05877831_109139</name>
</gene>
<evidence type="ECO:0000256" key="5">
    <source>
        <dbReference type="ARBA" id="ARBA00023136"/>
    </source>
</evidence>
<dbReference type="OrthoDB" id="7874789at2"/>